<keyword evidence="2" id="KW-1185">Reference proteome</keyword>
<name>A0A1H2GEZ0_9GAMM</name>
<dbReference type="AlphaFoldDB" id="A0A1H2GEZ0"/>
<accession>A0A1H2GEZ0</accession>
<dbReference type="Proteomes" id="UP000243924">
    <property type="component" value="Chromosome I"/>
</dbReference>
<dbReference type="Gene3D" id="3.40.190.10">
    <property type="entry name" value="Periplasmic binding protein-like II"/>
    <property type="match status" value="2"/>
</dbReference>
<gene>
    <name evidence="1" type="ORF">SAMN05216210_2252</name>
</gene>
<reference evidence="2" key="1">
    <citation type="submission" date="2016-10" db="EMBL/GenBank/DDBJ databases">
        <authorList>
            <person name="Varghese N."/>
            <person name="Submissions S."/>
        </authorList>
    </citation>
    <scope>NUCLEOTIDE SEQUENCE [LARGE SCALE GENOMIC DNA]</scope>
    <source>
        <strain evidence="2">CECT 8338</strain>
    </source>
</reference>
<dbReference type="PANTHER" id="PTHR38834">
    <property type="entry name" value="PERIPLASMIC SUBSTRATE BINDING PROTEIN FAMILY 3"/>
    <property type="match status" value="1"/>
</dbReference>
<dbReference type="Gene3D" id="3.30.450.20">
    <property type="entry name" value="PAS domain"/>
    <property type="match status" value="1"/>
</dbReference>
<dbReference type="PANTHER" id="PTHR38834:SF3">
    <property type="entry name" value="SOLUTE-BINDING PROTEIN FAMILY 3_N-TERMINAL DOMAIN-CONTAINING PROTEIN"/>
    <property type="match status" value="1"/>
</dbReference>
<dbReference type="EMBL" id="LT629787">
    <property type="protein sequence ID" value="SDU18084.1"/>
    <property type="molecule type" value="Genomic_DNA"/>
</dbReference>
<dbReference type="STRING" id="1434072.SAMN05216210_2252"/>
<dbReference type="SUPFAM" id="SSF53850">
    <property type="entry name" value="Periplasmic binding protein-like II"/>
    <property type="match status" value="1"/>
</dbReference>
<sequence>MMRNPGNRLCSINNDLSVTPCSTLVTVMRSWLFVLSLLACLPLAAAEPVRLTTDIMPPYQVREGDQLAGSSVDALDCIFRALERNYEIRVFPWERAMHEVAAQRADAFFSATRMARANHFATLSAPLALEKWYWYSNVPVAPRHLLSGSQPLRIGGLRGSNQVAWLHEHGVKITVQVNTTRQLLQLLAAGRIDAFVADQSTLNIELTHLPTDMRPAHEHFLQYSTLGVYFGHHFLQQETDFLPLFNAEIHGCIGEINSLSPEERQHIARQFAQHFAHWVELPDIIAAVQAQNSQHEGISQTDINRLDQQWMNETALREQPLIQSVLERPLSRWLQTRQGLSARLISEIIITDRHGLNVAVSEITTDYWQGDEAKFQRAFFSKDSRPFLGVLEYDQSSQRYHVHFSSQILDPQSGEVIGVMVIGLDIGKALRQLNQNRSWTGTVDHAISR</sequence>
<organism evidence="1 2">
    <name type="scientific">Halopseudomonas salegens</name>
    <dbReference type="NCBI Taxonomy" id="1434072"/>
    <lineage>
        <taxon>Bacteria</taxon>
        <taxon>Pseudomonadati</taxon>
        <taxon>Pseudomonadota</taxon>
        <taxon>Gammaproteobacteria</taxon>
        <taxon>Pseudomonadales</taxon>
        <taxon>Pseudomonadaceae</taxon>
        <taxon>Halopseudomonas</taxon>
    </lineage>
</organism>
<proteinExistence type="predicted"/>
<evidence type="ECO:0000313" key="2">
    <source>
        <dbReference type="Proteomes" id="UP000243924"/>
    </source>
</evidence>
<protein>
    <submittedName>
        <fullName evidence="1">ABC-type amino acid transport substrate-binding protein</fullName>
    </submittedName>
</protein>
<evidence type="ECO:0000313" key="1">
    <source>
        <dbReference type="EMBL" id="SDU18084.1"/>
    </source>
</evidence>